<reference evidence="3" key="1">
    <citation type="submission" date="2016-12" db="EMBL/GenBank/DDBJ databases">
        <authorList>
            <person name="Meng X."/>
        </authorList>
    </citation>
    <scope>NUCLEOTIDE SEQUENCE [LARGE SCALE GENOMIC DNA]</scope>
    <source>
        <strain evidence="3">DSM 19116</strain>
    </source>
</reference>
<proteinExistence type="predicted"/>
<dbReference type="EMBL" id="MQVR01000013">
    <property type="protein sequence ID" value="OKL54540.1"/>
    <property type="molecule type" value="Genomic_DNA"/>
</dbReference>
<organism evidence="2 3">
    <name type="scientific">Bowdeniella nasicola</name>
    <dbReference type="NCBI Taxonomy" id="208480"/>
    <lineage>
        <taxon>Bacteria</taxon>
        <taxon>Bacillati</taxon>
        <taxon>Actinomycetota</taxon>
        <taxon>Actinomycetes</taxon>
        <taxon>Actinomycetales</taxon>
        <taxon>Actinomycetaceae</taxon>
        <taxon>Bowdeniella</taxon>
    </lineage>
</organism>
<evidence type="ECO:0000256" key="1">
    <source>
        <dbReference type="SAM" id="MobiDB-lite"/>
    </source>
</evidence>
<keyword evidence="3" id="KW-1185">Reference proteome</keyword>
<dbReference type="RefSeq" id="WP_073716013.1">
    <property type="nucleotide sequence ID" value="NZ_MQVR01000013.1"/>
</dbReference>
<accession>A0A1Q5Q4G9</accession>
<protein>
    <submittedName>
        <fullName evidence="2">Uncharacterized protein</fullName>
    </submittedName>
</protein>
<evidence type="ECO:0000313" key="2">
    <source>
        <dbReference type="EMBL" id="OKL54540.1"/>
    </source>
</evidence>
<evidence type="ECO:0000313" key="3">
    <source>
        <dbReference type="Proteomes" id="UP000185628"/>
    </source>
</evidence>
<dbReference type="AlphaFoldDB" id="A0A1Q5Q4G9"/>
<dbReference type="Proteomes" id="UP000185628">
    <property type="component" value="Unassembled WGS sequence"/>
</dbReference>
<feature type="compositionally biased region" description="Low complexity" evidence="1">
    <location>
        <begin position="1"/>
        <end position="13"/>
    </location>
</feature>
<comment type="caution">
    <text evidence="2">The sequence shown here is derived from an EMBL/GenBank/DDBJ whole genome shotgun (WGS) entry which is preliminary data.</text>
</comment>
<gene>
    <name evidence="2" type="ORF">BSZ39_03535</name>
</gene>
<sequence length="222" mass="24220">MTQQETPAPQQETRASRHGKRRWWRNNGLALIVLLPLAAAAVFASSYRLTDTYWSARPSEALPVDGDSATYRSSYRVAGKTYEREIGVRLVSVAEQGELHGQVPVDGAAQWAVSFEFTAPATMTADGCTLEVLDAEGRIYRPRAALKPAPGAPPPIPRDPCLVPGKEGPILDRFTGELMDSPEPRGGSWRSTIGVAMPDGVKPAKVRLYWDTPNYVEFDAAP</sequence>
<dbReference type="OrthoDB" id="4860338at2"/>
<feature type="region of interest" description="Disordered" evidence="1">
    <location>
        <begin position="1"/>
        <end position="20"/>
    </location>
</feature>
<name>A0A1Q5Q4G9_9ACTO</name>